<dbReference type="FunFam" id="3.30.70.1230:FF:000016">
    <property type="entry name" value="Adenylate/guanylate cyclase domain-containing protein"/>
    <property type="match status" value="1"/>
</dbReference>
<dbReference type="InterPro" id="IPR050697">
    <property type="entry name" value="Adenylyl/Guanylyl_Cyclase_3/4"/>
</dbReference>
<dbReference type="SUPFAM" id="SSF158472">
    <property type="entry name" value="HAMP domain-like"/>
    <property type="match status" value="1"/>
</dbReference>
<dbReference type="KEGG" id="mcee:MCEL_36980"/>
<dbReference type="InterPro" id="IPR001054">
    <property type="entry name" value="A/G_cyclase"/>
</dbReference>
<dbReference type="Proteomes" id="UP000466431">
    <property type="component" value="Chromosome"/>
</dbReference>
<proteinExistence type="inferred from homology"/>
<dbReference type="GO" id="GO:0005886">
    <property type="term" value="C:plasma membrane"/>
    <property type="evidence" value="ECO:0007669"/>
    <property type="project" value="UniProtKB-SubCell"/>
</dbReference>
<evidence type="ECO:0000313" key="7">
    <source>
        <dbReference type="EMBL" id="BBY45403.1"/>
    </source>
</evidence>
<dbReference type="OrthoDB" id="368920at2"/>
<keyword evidence="4" id="KW-0812">Transmembrane</keyword>
<organism evidence="7 8">
    <name type="scientific">Mycolicibacterium celeriflavum</name>
    <name type="common">Mycobacterium celeriflavum</name>
    <dbReference type="NCBI Taxonomy" id="1249101"/>
    <lineage>
        <taxon>Bacteria</taxon>
        <taxon>Bacillati</taxon>
        <taxon>Actinomycetota</taxon>
        <taxon>Actinomycetes</taxon>
        <taxon>Mycobacteriales</taxon>
        <taxon>Mycobacteriaceae</taxon>
        <taxon>Mycolicibacterium</taxon>
    </lineage>
</organism>
<reference evidence="7 8" key="1">
    <citation type="journal article" date="2019" name="Emerg. Microbes Infect.">
        <title>Comprehensive subspecies identification of 175 nontuberculous mycobacteria species based on 7547 genomic profiles.</title>
        <authorList>
            <person name="Matsumoto Y."/>
            <person name="Kinjo T."/>
            <person name="Motooka D."/>
            <person name="Nabeya D."/>
            <person name="Jung N."/>
            <person name="Uechi K."/>
            <person name="Horii T."/>
            <person name="Iida T."/>
            <person name="Fujita J."/>
            <person name="Nakamura S."/>
        </authorList>
    </citation>
    <scope>NUCLEOTIDE SEQUENCE [LARGE SCALE GENOMIC DNA]</scope>
    <source>
        <strain evidence="7 8">JCM 18439</strain>
    </source>
</reference>
<keyword evidence="6" id="KW-0472">Membrane</keyword>
<evidence type="ECO:0000313" key="8">
    <source>
        <dbReference type="Proteomes" id="UP000466431"/>
    </source>
</evidence>
<dbReference type="GO" id="GO:0035556">
    <property type="term" value="P:intracellular signal transduction"/>
    <property type="evidence" value="ECO:0007669"/>
    <property type="project" value="InterPro"/>
</dbReference>
<comment type="similarity">
    <text evidence="2">Belongs to the adenylyl cyclase class-3 family.</text>
</comment>
<protein>
    <submittedName>
        <fullName evidence="7">Adenylate cyclase</fullName>
    </submittedName>
</protein>
<comment type="subcellular location">
    <subcellularLocation>
        <location evidence="1">Cell membrane</location>
        <topology evidence="1">Multi-pass membrane protein</topology>
    </subcellularLocation>
</comment>
<evidence type="ECO:0000256" key="6">
    <source>
        <dbReference type="ARBA" id="ARBA00023136"/>
    </source>
</evidence>
<dbReference type="SUPFAM" id="SSF55073">
    <property type="entry name" value="Nucleotide cyclase"/>
    <property type="match status" value="1"/>
</dbReference>
<sequence length="535" mass="57515">MAMDARPIGRISAFVRWAARTPWPVFTLGMVQADIIGALLVLSFLRFGLPPEDRIQLQDLPAFNLAVFLGFLFVSFTVAAYWSLRLLIPVMRWQRRDMLLGDRGDPADTEVARTRALKMPFYRSVINVVNWFLGSVVFIVASWPVASKSAPVVAVATGLGATATAIIGYLQSERVLRPVAVAALRGGVPENFRAPGVIARQVMTWVLSTAVPIIAIVLALVASKFEILTAPAHRLTTPILILAIAALVVGLAGTVLVAMSIADPLRQLRWALGEVQRGNYNAHMQIYDASELGLLQAGFNDMVRDLAERQRLRDLFGRYVGEDVARRALERGTELGGQERDVAVLFVDLVGSTQLAATIPASEVVSLLNDFFRVVVDTVNRHGGFVNKFQGDAALAIFGAPIEHPDACGAALAASRELHDELIEVLGQTEFGIGVSAGRAIAGHIGAQARFEYTVIGDPVNEAARLTELAKLEEGHVLASAIAVSGALDAEALCWDVGEIVELRGRTAPTQLARPVNLVNPDAAGKNDEVSSDAL</sequence>
<dbReference type="CDD" id="cd07302">
    <property type="entry name" value="CHD"/>
    <property type="match status" value="1"/>
</dbReference>
<evidence type="ECO:0000256" key="2">
    <source>
        <dbReference type="ARBA" id="ARBA00005381"/>
    </source>
</evidence>
<dbReference type="PANTHER" id="PTHR43081">
    <property type="entry name" value="ADENYLATE CYCLASE, TERMINAL-DIFFERENTIATION SPECIFIC-RELATED"/>
    <property type="match status" value="1"/>
</dbReference>
<dbReference type="PROSITE" id="PS50125">
    <property type="entry name" value="GUANYLATE_CYCLASE_2"/>
    <property type="match status" value="1"/>
</dbReference>
<dbReference type="SMART" id="SM00304">
    <property type="entry name" value="HAMP"/>
    <property type="match status" value="1"/>
</dbReference>
<dbReference type="InterPro" id="IPR003660">
    <property type="entry name" value="HAMP_dom"/>
</dbReference>
<dbReference type="Pfam" id="PF00211">
    <property type="entry name" value="Guanylate_cyc"/>
    <property type="match status" value="1"/>
</dbReference>
<evidence type="ECO:0000256" key="1">
    <source>
        <dbReference type="ARBA" id="ARBA00004651"/>
    </source>
</evidence>
<name>A0A1X0BZV5_MYCCF</name>
<dbReference type="CDD" id="cd06225">
    <property type="entry name" value="HAMP"/>
    <property type="match status" value="1"/>
</dbReference>
<dbReference type="GO" id="GO:0006171">
    <property type="term" value="P:cAMP biosynthetic process"/>
    <property type="evidence" value="ECO:0007669"/>
    <property type="project" value="TreeGrafter"/>
</dbReference>
<dbReference type="AlphaFoldDB" id="A0A1X0BZV5"/>
<evidence type="ECO:0000256" key="5">
    <source>
        <dbReference type="ARBA" id="ARBA00022989"/>
    </source>
</evidence>
<dbReference type="GO" id="GO:0004016">
    <property type="term" value="F:adenylate cyclase activity"/>
    <property type="evidence" value="ECO:0007669"/>
    <property type="project" value="UniProtKB-ARBA"/>
</dbReference>
<accession>A0A1X0BZV5</accession>
<dbReference type="EMBL" id="AP022591">
    <property type="protein sequence ID" value="BBY45403.1"/>
    <property type="molecule type" value="Genomic_DNA"/>
</dbReference>
<dbReference type="Gene3D" id="6.10.340.10">
    <property type="match status" value="1"/>
</dbReference>
<keyword evidence="3" id="KW-1003">Cell membrane</keyword>
<dbReference type="Pfam" id="PF00672">
    <property type="entry name" value="HAMP"/>
    <property type="match status" value="1"/>
</dbReference>
<dbReference type="SMART" id="SM00044">
    <property type="entry name" value="CYCc"/>
    <property type="match status" value="1"/>
</dbReference>
<evidence type="ECO:0000256" key="3">
    <source>
        <dbReference type="ARBA" id="ARBA00022475"/>
    </source>
</evidence>
<dbReference type="PANTHER" id="PTHR43081:SF17">
    <property type="entry name" value="BLL5647 PROTEIN"/>
    <property type="match status" value="1"/>
</dbReference>
<evidence type="ECO:0000256" key="4">
    <source>
        <dbReference type="ARBA" id="ARBA00022692"/>
    </source>
</evidence>
<dbReference type="Gene3D" id="3.30.70.1230">
    <property type="entry name" value="Nucleotide cyclase"/>
    <property type="match status" value="1"/>
</dbReference>
<dbReference type="InterPro" id="IPR029787">
    <property type="entry name" value="Nucleotide_cyclase"/>
</dbReference>
<dbReference type="PROSITE" id="PS50885">
    <property type="entry name" value="HAMP"/>
    <property type="match status" value="1"/>
</dbReference>
<keyword evidence="8" id="KW-1185">Reference proteome</keyword>
<keyword evidence="5" id="KW-1133">Transmembrane helix</keyword>
<dbReference type="STRING" id="1249101.BST21_03470"/>
<gene>
    <name evidence="7" type="ORF">MCEL_36980</name>
</gene>